<dbReference type="PROSITE" id="PS51459">
    <property type="entry name" value="FIDO"/>
    <property type="match status" value="1"/>
</dbReference>
<keyword evidence="3" id="KW-1185">Reference proteome</keyword>
<dbReference type="InterPro" id="IPR003812">
    <property type="entry name" value="Fido"/>
</dbReference>
<dbReference type="eggNOG" id="COG3177">
    <property type="taxonomic scope" value="Bacteria"/>
</dbReference>
<accession>U2FS08</accession>
<dbReference type="Gene3D" id="1.10.10.10">
    <property type="entry name" value="Winged helix-like DNA-binding domain superfamily/Winged helix DNA-binding domain"/>
    <property type="match status" value="1"/>
</dbReference>
<dbReference type="InterPro" id="IPR036597">
    <property type="entry name" value="Fido-like_dom_sf"/>
</dbReference>
<protein>
    <submittedName>
        <fullName evidence="2">Filamentation induced by cAMP protein fic</fullName>
    </submittedName>
</protein>
<name>U2FS08_9MOLU</name>
<dbReference type="RefSeq" id="WP_008826144.1">
    <property type="nucleotide sequence ID" value="NZ_AFNU02000001.1"/>
</dbReference>
<comment type="caution">
    <text evidence="2">The sequence shown here is derived from an EMBL/GenBank/DDBJ whole genome shotgun (WGS) entry which is preliminary data.</text>
</comment>
<reference evidence="2 3" key="1">
    <citation type="journal article" date="2011" name="J. Bacteriol.">
        <title>Genome sequence of Haloplasma contractile, an unusual contractile bacterium from a deep-sea anoxic brine lake.</title>
        <authorList>
            <person name="Antunes A."/>
            <person name="Alam I."/>
            <person name="El Dorry H."/>
            <person name="Siam R."/>
            <person name="Robertson A."/>
            <person name="Bajic V.B."/>
            <person name="Stingl U."/>
        </authorList>
    </citation>
    <scope>NUCLEOTIDE SEQUENCE [LARGE SCALE GENOMIC DNA]</scope>
    <source>
        <strain evidence="2 3">SSD-17B</strain>
    </source>
</reference>
<proteinExistence type="predicted"/>
<dbReference type="STRING" id="1033810.HLPCO_000415"/>
<evidence type="ECO:0000313" key="3">
    <source>
        <dbReference type="Proteomes" id="UP000005707"/>
    </source>
</evidence>
<dbReference type="Proteomes" id="UP000005707">
    <property type="component" value="Unassembled WGS sequence"/>
</dbReference>
<dbReference type="EMBL" id="AFNU02000001">
    <property type="protein sequence ID" value="ERJ13749.1"/>
    <property type="molecule type" value="Genomic_DNA"/>
</dbReference>
<dbReference type="InParanoid" id="U2FS08"/>
<evidence type="ECO:0000313" key="2">
    <source>
        <dbReference type="EMBL" id="ERJ13749.1"/>
    </source>
</evidence>
<organism evidence="2 3">
    <name type="scientific">Haloplasma contractile SSD-17B</name>
    <dbReference type="NCBI Taxonomy" id="1033810"/>
    <lineage>
        <taxon>Bacteria</taxon>
        <taxon>Bacillati</taxon>
        <taxon>Mycoplasmatota</taxon>
        <taxon>Mollicutes</taxon>
        <taxon>Haloplasmatales</taxon>
        <taxon>Haloplasmataceae</taxon>
        <taxon>Haloplasma</taxon>
    </lineage>
</organism>
<dbReference type="OrthoDB" id="9813719at2"/>
<reference evidence="2 3" key="2">
    <citation type="journal article" date="2013" name="PLoS ONE">
        <title>INDIGO - INtegrated Data Warehouse of MIcrobial GenOmes with Examples from the Red Sea Extremophiles.</title>
        <authorList>
            <person name="Alam I."/>
            <person name="Antunes A."/>
            <person name="Kamau A.A."/>
            <person name="Ba Alawi W."/>
            <person name="Kalkatawi M."/>
            <person name="Stingl U."/>
            <person name="Bajic V.B."/>
        </authorList>
    </citation>
    <scope>NUCLEOTIDE SEQUENCE [LARGE SCALE GENOMIC DNA]</scope>
    <source>
        <strain evidence="2 3">SSD-17B</strain>
    </source>
</reference>
<dbReference type="Gene3D" id="1.10.3290.10">
    <property type="entry name" value="Fido-like domain"/>
    <property type="match status" value="1"/>
</dbReference>
<dbReference type="InterPro" id="IPR036388">
    <property type="entry name" value="WH-like_DNA-bd_sf"/>
</dbReference>
<dbReference type="SUPFAM" id="SSF140931">
    <property type="entry name" value="Fic-like"/>
    <property type="match status" value="1"/>
</dbReference>
<sequence>MYYFTNIKNTPYSFSIVKKMTEVYEYKGKETYYLKTFNNNISLIKENVVSNQAEYSGKFLNIKLSNQRYKLLTRQNASHQDRRENLVVNLLESFKIIHNSDTNWNLTTNGVIEIHDFIFAEFDPHAGIKNKRNKLEKKNELDTLISTFNKLMKEDATEYISLFSAFIIDFINIKPFNEYNEYIAIVLLTLLLKQYGYNVVDFVSLFNLIEEDKQSFKDAITKSGMNWELGLPQYHFFINYILELLIVAYQKLELLHKSFQFDKQYSKEELIEQTIANFTSTFTKEEIRELNPFISDSTINRTLKALRDQGIIEPTGKGRSAKWKKVRKGTFQIY</sequence>
<dbReference type="AlphaFoldDB" id="U2FS08"/>
<evidence type="ECO:0000259" key="1">
    <source>
        <dbReference type="PROSITE" id="PS51459"/>
    </source>
</evidence>
<gene>
    <name evidence="2" type="ORF">HLPCO_000415</name>
</gene>
<feature type="domain" description="Fido" evidence="1">
    <location>
        <begin position="106"/>
        <end position="243"/>
    </location>
</feature>